<comment type="pathway">
    <text evidence="7">Protein biosynthesis; polypeptide chain elongation.</text>
</comment>
<dbReference type="InterPro" id="IPR027417">
    <property type="entry name" value="P-loop_NTPase"/>
</dbReference>
<name>A0ABY8EQL7_MALFU</name>
<dbReference type="SUPFAM" id="SSF54980">
    <property type="entry name" value="EF-G C-terminal domain-like"/>
    <property type="match status" value="2"/>
</dbReference>
<evidence type="ECO:0000256" key="7">
    <source>
        <dbReference type="HAMAP-Rule" id="MF_03061"/>
    </source>
</evidence>
<comment type="similarity">
    <text evidence="1">Belongs to the TRAFAC class translation factor GTPase superfamily. Classic translation factor GTPase family. EF-G/EF-2 subfamily.</text>
</comment>
<dbReference type="SUPFAM" id="SSF54211">
    <property type="entry name" value="Ribosomal protein S5 domain 2-like"/>
    <property type="match status" value="1"/>
</dbReference>
<dbReference type="PROSITE" id="PS00301">
    <property type="entry name" value="G_TR_1"/>
    <property type="match status" value="1"/>
</dbReference>
<dbReference type="InterPro" id="IPR020568">
    <property type="entry name" value="Ribosomal_Su5_D2-typ_SF"/>
</dbReference>
<comment type="function">
    <text evidence="7">Mitochondrial GTPase that catalyzes the GTP-dependent ribosomal translocation step during translation elongation. During this step, the ribosome changes from the pre-translocational (PRE) to the post-translocational (POST) state as the newly formed A-site-bound peptidyl-tRNA and P-site-bound deacylated tRNA move to the P and E sites, respectively. Catalyzes the coordinated movement of the two tRNA molecules, the mRNA and conformational changes in the ribosome.</text>
</comment>
<comment type="function">
    <text evidence="6">Catalyzes the GTP-dependent ribosomal translocation step during translation elongation. During this step, the ribosome changes from the pre-translocational (PRE) to the post-translocational (POST) state as the newly formed A-site-bound peptidyl-tRNA and P-site-bound deacylated tRNA move to the P and E sites, respectively. Catalyzes the coordinated movement of the two tRNA molecules, the mRNA and conformational changes in the ribosome.</text>
</comment>
<sequence length="882" mass="96941">MQLFLILRGIVPYLPSDKMALRAVRGLRSAMPTRRLSVPVVQVTRASSTFATRRPAVRSARVCAWMGASHTRLLATEADSATGNVTPVVSEADIARLLRQRNVGISAHIDSGKTTLTERVLYYTGRIKDIHEVRGRDEVGAKMDSMDLEREKGITIQSAATYCNWKATPPTETSNVTGDAALDTESTSKKEDFHINIIDTPGHVDFTIEVERALRVLDGAVLVLCAVSGVQSQTITVDRQMRRYNVPRLSFINKMDRAGANPWRVVEQIRTKLRMPAAALQVPIASEESLDGLVDLVRWKAVYNEGTKGNVVRETDEIPAEVLELAKEKRTELIEQLADVDDEMAEIFIEEREPTIAELAAAIRRATVACRFSPVFMGTAIKNKGVQALLDGMCAYLPNPMEAPAIANDTRRAKQIAQQATEEGQANDEIVSSAQAGSEVQLVPASDAPLVGLAFKLEESRFGQLTYMRVYQGQLRRGGVIFNSRTGKKVKVPRLVRMHSNDMEDVNEIGPGEICAMFGVECSSGDTFTDGSTSLSMSAMFVPDPVISLSLAPEGKDGSQNFSRALNRFQKEDPTFRVHVDSESGETIISGMGELHLEIYVERMRREYNVPCKTGKPRVAFRETIGQPAKFNYTHKKQTGGAGQFGRVIGYIEPMRMDEETGKDTAFENSVVGGNIPSGYIPACEKGFYDALEKGSLAGYPVCGVRFVLEDGAAHSVDSSELAFRIATVAAFREAFNNAQPMILEPKMTVEVVAPVEFQGAVIGALNQRKGTIEDTEVREDEFTIRAEVSLNDMFGYSSQRTYILAHHSPRPHAGQGRVLYGVQEARACHAQHPGGDAEWCVPPSLLTQPIARAKKRSSRNSTTYETDSIRCLRNGMHADVT</sequence>
<dbReference type="Pfam" id="PF03764">
    <property type="entry name" value="EFG_IV"/>
    <property type="match status" value="1"/>
</dbReference>
<dbReference type="CDD" id="cd16262">
    <property type="entry name" value="EFG_III"/>
    <property type="match status" value="1"/>
</dbReference>
<dbReference type="InterPro" id="IPR000640">
    <property type="entry name" value="EFG_V-like"/>
</dbReference>
<dbReference type="CDD" id="cd04091">
    <property type="entry name" value="mtEFG1_II_like"/>
    <property type="match status" value="1"/>
</dbReference>
<dbReference type="InterPro" id="IPR004540">
    <property type="entry name" value="Transl_elong_EFG/EF2"/>
</dbReference>
<feature type="binding site" evidence="7">
    <location>
        <begin position="107"/>
        <end position="114"/>
    </location>
    <ligand>
        <name>GTP</name>
        <dbReference type="ChEBI" id="CHEBI:37565"/>
    </ligand>
</feature>
<dbReference type="InterPro" id="IPR004161">
    <property type="entry name" value="EFTu-like_2"/>
</dbReference>
<organism evidence="9 10">
    <name type="scientific">Malassezia furfur</name>
    <name type="common">Pityriasis versicolor infection agent</name>
    <name type="synonym">Pityrosporum furfur</name>
    <dbReference type="NCBI Taxonomy" id="55194"/>
    <lineage>
        <taxon>Eukaryota</taxon>
        <taxon>Fungi</taxon>
        <taxon>Dikarya</taxon>
        <taxon>Basidiomycota</taxon>
        <taxon>Ustilaginomycotina</taxon>
        <taxon>Malasseziomycetes</taxon>
        <taxon>Malasseziales</taxon>
        <taxon>Malasseziaceae</taxon>
        <taxon>Malassezia</taxon>
    </lineage>
</organism>
<evidence type="ECO:0000256" key="5">
    <source>
        <dbReference type="ARBA" id="ARBA00023134"/>
    </source>
</evidence>
<dbReference type="SMART" id="SM00838">
    <property type="entry name" value="EFG_C"/>
    <property type="match status" value="1"/>
</dbReference>
<evidence type="ECO:0000259" key="8">
    <source>
        <dbReference type="PROSITE" id="PS51722"/>
    </source>
</evidence>
<dbReference type="InterPro" id="IPR041095">
    <property type="entry name" value="EFG_II"/>
</dbReference>
<proteinExistence type="inferred from homology"/>
<dbReference type="Gene3D" id="3.40.50.300">
    <property type="entry name" value="P-loop containing nucleotide triphosphate hydrolases"/>
    <property type="match status" value="1"/>
</dbReference>
<comment type="subcellular location">
    <subcellularLocation>
        <location evidence="7">Mitochondrion</location>
    </subcellularLocation>
</comment>
<dbReference type="InterPro" id="IPR009000">
    <property type="entry name" value="Transl_B-barrel_sf"/>
</dbReference>
<dbReference type="InterPro" id="IPR031157">
    <property type="entry name" value="G_TR_CS"/>
</dbReference>
<dbReference type="NCBIfam" id="TIGR00484">
    <property type="entry name" value="EF-G"/>
    <property type="match status" value="1"/>
</dbReference>
<dbReference type="SUPFAM" id="SSF52540">
    <property type="entry name" value="P-loop containing nucleoside triphosphate hydrolases"/>
    <property type="match status" value="1"/>
</dbReference>
<feature type="binding site" evidence="7">
    <location>
        <begin position="199"/>
        <end position="203"/>
    </location>
    <ligand>
        <name>GTP</name>
        <dbReference type="ChEBI" id="CHEBI:37565"/>
    </ligand>
</feature>
<dbReference type="CDD" id="cd01434">
    <property type="entry name" value="EFG_mtEFG1_IV"/>
    <property type="match status" value="1"/>
</dbReference>
<dbReference type="PANTHER" id="PTHR43636">
    <property type="entry name" value="ELONGATION FACTOR G, MITOCHONDRIAL"/>
    <property type="match status" value="1"/>
</dbReference>
<dbReference type="NCBIfam" id="TIGR00231">
    <property type="entry name" value="small_GTP"/>
    <property type="match status" value="1"/>
</dbReference>
<dbReference type="Pfam" id="PF00009">
    <property type="entry name" value="GTP_EFTU"/>
    <property type="match status" value="1"/>
</dbReference>
<dbReference type="InterPro" id="IPR014721">
    <property type="entry name" value="Ribsml_uS5_D2-typ_fold_subgr"/>
</dbReference>
<dbReference type="PANTHER" id="PTHR43636:SF2">
    <property type="entry name" value="ELONGATION FACTOR G, MITOCHONDRIAL"/>
    <property type="match status" value="1"/>
</dbReference>
<dbReference type="InterPro" id="IPR035647">
    <property type="entry name" value="EFG_III/V"/>
</dbReference>
<gene>
    <name evidence="7 9" type="primary">MEF1</name>
    <name evidence="9" type="ORF">GLX27_002530</name>
</gene>
<keyword evidence="5 7" id="KW-0342">GTP-binding</keyword>
<evidence type="ECO:0000256" key="1">
    <source>
        <dbReference type="ARBA" id="ARBA00005870"/>
    </source>
</evidence>
<dbReference type="Proteomes" id="UP000818624">
    <property type="component" value="Chromosome 2"/>
</dbReference>
<feature type="domain" description="Tr-type G" evidence="8">
    <location>
        <begin position="98"/>
        <end position="401"/>
    </location>
</feature>
<dbReference type="SMART" id="SM00889">
    <property type="entry name" value="EFG_IV"/>
    <property type="match status" value="1"/>
</dbReference>
<reference evidence="9 10" key="1">
    <citation type="journal article" date="2020" name="Elife">
        <title>Loss of centromere function drives karyotype evolution in closely related Malassezia species.</title>
        <authorList>
            <person name="Sankaranarayanan S.R."/>
            <person name="Ianiri G."/>
            <person name="Coelho M.A."/>
            <person name="Reza M.H."/>
            <person name="Thimmappa B.C."/>
            <person name="Ganguly P."/>
            <person name="Vadnala R.N."/>
            <person name="Sun S."/>
            <person name="Siddharthan R."/>
            <person name="Tellgren-Roth C."/>
            <person name="Dawson T.L."/>
            <person name="Heitman J."/>
            <person name="Sanyal K."/>
        </authorList>
    </citation>
    <scope>NUCLEOTIDE SEQUENCE [LARGE SCALE GENOMIC DNA]</scope>
    <source>
        <strain evidence="9">CBS14141</strain>
    </source>
</reference>
<evidence type="ECO:0000256" key="6">
    <source>
        <dbReference type="ARBA" id="ARBA00024731"/>
    </source>
</evidence>
<dbReference type="InterPro" id="IPR005225">
    <property type="entry name" value="Small_GTP-bd"/>
</dbReference>
<dbReference type="SUPFAM" id="SSF50447">
    <property type="entry name" value="Translation proteins"/>
    <property type="match status" value="1"/>
</dbReference>
<accession>A0ABY8EQL7</accession>
<dbReference type="Gene3D" id="3.30.70.870">
    <property type="entry name" value="Elongation Factor G (Translational Gtpase), domain 3"/>
    <property type="match status" value="1"/>
</dbReference>
<dbReference type="Pfam" id="PF03144">
    <property type="entry name" value="GTP_EFTU_D2"/>
    <property type="match status" value="1"/>
</dbReference>
<protein>
    <recommendedName>
        <fullName evidence="7">Elongation factor G, mitochondrial</fullName>
        <shortName evidence="7">EF-Gmt</shortName>
    </recommendedName>
    <alternativeName>
        <fullName evidence="7">Elongation factor G 1, mitochondrial</fullName>
        <shortName evidence="7">mEF-G 1</shortName>
    </alternativeName>
    <alternativeName>
        <fullName evidence="7">Elongation factor G1</fullName>
    </alternativeName>
</protein>
<evidence type="ECO:0000313" key="9">
    <source>
        <dbReference type="EMBL" id="WFD47866.1"/>
    </source>
</evidence>
<dbReference type="Gene3D" id="2.40.30.10">
    <property type="entry name" value="Translation factors"/>
    <property type="match status" value="1"/>
</dbReference>
<keyword evidence="7" id="KW-0496">Mitochondrion</keyword>
<keyword evidence="2 7" id="KW-0547">Nucleotide-binding</keyword>
<dbReference type="Pfam" id="PF14492">
    <property type="entry name" value="EFG_III"/>
    <property type="match status" value="1"/>
</dbReference>
<dbReference type="InterPro" id="IPR009022">
    <property type="entry name" value="EFG_III"/>
</dbReference>
<feature type="binding site" evidence="7">
    <location>
        <begin position="253"/>
        <end position="256"/>
    </location>
    <ligand>
        <name>GTP</name>
        <dbReference type="ChEBI" id="CHEBI:37565"/>
    </ligand>
</feature>
<dbReference type="CDD" id="cd01886">
    <property type="entry name" value="EF-G"/>
    <property type="match status" value="1"/>
</dbReference>
<dbReference type="Pfam" id="PF00679">
    <property type="entry name" value="EFG_C"/>
    <property type="match status" value="1"/>
</dbReference>
<dbReference type="Gene3D" id="3.30.70.240">
    <property type="match status" value="1"/>
</dbReference>
<dbReference type="Gene3D" id="3.30.230.10">
    <property type="match status" value="1"/>
</dbReference>
<evidence type="ECO:0000313" key="10">
    <source>
        <dbReference type="Proteomes" id="UP000818624"/>
    </source>
</evidence>
<evidence type="ECO:0000256" key="2">
    <source>
        <dbReference type="ARBA" id="ARBA00022741"/>
    </source>
</evidence>
<keyword evidence="4 7" id="KW-0648">Protein biosynthesis</keyword>
<comment type="similarity">
    <text evidence="7">Belongs to the GTP-binding elongation factor family. EF-G/EF-2 subfamily.</text>
</comment>
<evidence type="ECO:0000256" key="4">
    <source>
        <dbReference type="ARBA" id="ARBA00022917"/>
    </source>
</evidence>
<dbReference type="GO" id="GO:0003746">
    <property type="term" value="F:translation elongation factor activity"/>
    <property type="evidence" value="ECO:0007669"/>
    <property type="project" value="UniProtKB-KW"/>
</dbReference>
<keyword evidence="3 7" id="KW-0251">Elongation factor</keyword>
<keyword evidence="10" id="KW-1185">Reference proteome</keyword>
<dbReference type="InterPro" id="IPR000795">
    <property type="entry name" value="T_Tr_GTP-bd_dom"/>
</dbReference>
<dbReference type="PROSITE" id="PS51722">
    <property type="entry name" value="G_TR_2"/>
    <property type="match status" value="1"/>
</dbReference>
<dbReference type="PRINTS" id="PR00315">
    <property type="entry name" value="ELONGATNFCT"/>
</dbReference>
<dbReference type="InterPro" id="IPR047872">
    <property type="entry name" value="EFG_IV"/>
</dbReference>
<dbReference type="HAMAP" id="MF_00054_B">
    <property type="entry name" value="EF_G_EF_2_B"/>
    <property type="match status" value="1"/>
</dbReference>
<dbReference type="InterPro" id="IPR005517">
    <property type="entry name" value="Transl_elong_EFG/EF2_IV"/>
</dbReference>
<evidence type="ECO:0000256" key="3">
    <source>
        <dbReference type="ARBA" id="ARBA00022768"/>
    </source>
</evidence>
<dbReference type="EMBL" id="CP046235">
    <property type="protein sequence ID" value="WFD47866.1"/>
    <property type="molecule type" value="Genomic_DNA"/>
</dbReference>